<evidence type="ECO:0000256" key="1">
    <source>
        <dbReference type="SAM" id="MobiDB-lite"/>
    </source>
</evidence>
<keyword evidence="2" id="KW-0812">Transmembrane</keyword>
<keyword evidence="4" id="KW-1185">Reference proteome</keyword>
<reference evidence="4" key="1">
    <citation type="journal article" date="2013" name="Nat. Genet.">
        <title>The duck genome and transcriptome provide insight into an avian influenza virus reservoir species.</title>
        <authorList>
            <person name="Huang Y."/>
            <person name="Li Y."/>
            <person name="Burt D.W."/>
            <person name="Chen H."/>
            <person name="Zhang Y."/>
            <person name="Qian W."/>
            <person name="Kim H."/>
            <person name="Gan S."/>
            <person name="Zhao Y."/>
            <person name="Li J."/>
            <person name="Yi K."/>
            <person name="Feng H."/>
            <person name="Zhu P."/>
            <person name="Li B."/>
            <person name="Liu Q."/>
            <person name="Fairley S."/>
            <person name="Magor K.E."/>
            <person name="Du Z."/>
            <person name="Hu X."/>
            <person name="Goodman L."/>
            <person name="Tafer H."/>
            <person name="Vignal A."/>
            <person name="Lee T."/>
            <person name="Kim K.W."/>
            <person name="Sheng Z."/>
            <person name="An Y."/>
            <person name="Searle S."/>
            <person name="Herrero J."/>
            <person name="Groenen M.A."/>
            <person name="Crooijmans R.P."/>
            <person name="Faraut T."/>
            <person name="Cai Q."/>
            <person name="Webster R.G."/>
            <person name="Aldridge J.R."/>
            <person name="Warren W.C."/>
            <person name="Bartschat S."/>
            <person name="Kehr S."/>
            <person name="Marz M."/>
            <person name="Stadler P.F."/>
            <person name="Smith J."/>
            <person name="Kraus R.H."/>
            <person name="Zhao Y."/>
            <person name="Ren L."/>
            <person name="Fei J."/>
            <person name="Morisson M."/>
            <person name="Kaiser P."/>
            <person name="Griffin D.K."/>
            <person name="Rao M."/>
            <person name="Pitel F."/>
            <person name="Wang J."/>
            <person name="Li N."/>
        </authorList>
    </citation>
    <scope>NUCLEOTIDE SEQUENCE [LARGE SCALE GENOMIC DNA]</scope>
</reference>
<proteinExistence type="predicted"/>
<protein>
    <submittedName>
        <fullName evidence="3">Uncharacterized protein</fullName>
    </submittedName>
</protein>
<feature type="transmembrane region" description="Helical" evidence="2">
    <location>
        <begin position="224"/>
        <end position="243"/>
    </location>
</feature>
<feature type="compositionally biased region" description="Basic and acidic residues" evidence="1">
    <location>
        <begin position="515"/>
        <end position="533"/>
    </location>
</feature>
<feature type="region of interest" description="Disordered" evidence="1">
    <location>
        <begin position="496"/>
        <end position="533"/>
    </location>
</feature>
<dbReference type="AlphaFoldDB" id="R0JVN4"/>
<organism evidence="3 4">
    <name type="scientific">Anas platyrhynchos</name>
    <name type="common">Mallard</name>
    <name type="synonym">Anas boschas</name>
    <dbReference type="NCBI Taxonomy" id="8839"/>
    <lineage>
        <taxon>Eukaryota</taxon>
        <taxon>Metazoa</taxon>
        <taxon>Chordata</taxon>
        <taxon>Craniata</taxon>
        <taxon>Vertebrata</taxon>
        <taxon>Euteleostomi</taxon>
        <taxon>Archelosauria</taxon>
        <taxon>Archosauria</taxon>
        <taxon>Dinosauria</taxon>
        <taxon>Saurischia</taxon>
        <taxon>Theropoda</taxon>
        <taxon>Coelurosauria</taxon>
        <taxon>Aves</taxon>
        <taxon>Neognathae</taxon>
        <taxon>Galloanserae</taxon>
        <taxon>Anseriformes</taxon>
        <taxon>Anatidae</taxon>
        <taxon>Anatinae</taxon>
        <taxon>Anas</taxon>
    </lineage>
</organism>
<evidence type="ECO:0000256" key="2">
    <source>
        <dbReference type="SAM" id="Phobius"/>
    </source>
</evidence>
<accession>R0JVN4</accession>
<feature type="compositionally biased region" description="Polar residues" evidence="1">
    <location>
        <begin position="504"/>
        <end position="514"/>
    </location>
</feature>
<evidence type="ECO:0000313" key="3">
    <source>
        <dbReference type="EMBL" id="EOB01297.1"/>
    </source>
</evidence>
<dbReference type="EMBL" id="KB743107">
    <property type="protein sequence ID" value="EOB01297.1"/>
    <property type="molecule type" value="Genomic_DNA"/>
</dbReference>
<gene>
    <name evidence="3" type="ORF">Anapl_14113</name>
</gene>
<name>R0JVN4_ANAPL</name>
<keyword evidence="2" id="KW-1133">Transmembrane helix</keyword>
<dbReference type="Proteomes" id="UP000296049">
    <property type="component" value="Unassembled WGS sequence"/>
</dbReference>
<evidence type="ECO:0000313" key="4">
    <source>
        <dbReference type="Proteomes" id="UP000296049"/>
    </source>
</evidence>
<keyword evidence="2" id="KW-0472">Membrane</keyword>
<sequence length="533" mass="58521">METGGKELEIEPKMETGGNMLPISRMMNEQQSTFSSSHIEVNCLLHPHGRFSSSASVEASRPMEDLWAWHWVADQVEDVREGEALILPAKFWLSDLLETPLRQQGKAALPAVPQPGCKLLSPDPAQLGAPRLCEAKQGLHLSPTLNILPICLFWEMPDGGVQVDALFAASTGLHRFPWAAIKVYGNACLPVFYLYVYVSNDFRPFSATISVHTLAGKDLEKQKFVASMFLFCLLSICLTLTQIKLPRTEFFLNEDIKITAPLPLQATPAAWRPRAGGKPRRCAACGTASPDRLCCKECFPAGGNIALTSPGCLSSSLGRLLLSAKLAIFTRTVIKSCRFTNVINDCCLTSSLIASGTLHAHHDIQQELGQHPHPQCCDVDSGDLPQPPTTRGAKMLLKGLFLLLKLFGLELSPSPPGFSLSSAMPAAPNPMFLTSRPVSMGTSERRTHHDLIFLQKPYRRRDEIRGSAFIDITYTNTNSCKALSKTVSCNNCSAHAKRKDNSEGLGTQFSSASFTEREENRFSRAKEEAAEEF</sequence>